<dbReference type="Gene3D" id="2.60.40.10">
    <property type="entry name" value="Immunoglobulins"/>
    <property type="match status" value="1"/>
</dbReference>
<dbReference type="InterPro" id="IPR036116">
    <property type="entry name" value="FN3_sf"/>
</dbReference>
<dbReference type="InterPro" id="IPR025965">
    <property type="entry name" value="FlgD/Vpr_Ig-like"/>
</dbReference>
<reference evidence="3" key="1">
    <citation type="journal article" date="2020" name="mSystems">
        <title>Genome- and Community-Level Interaction Insights into Carbon Utilization and Element Cycling Functions of Hydrothermarchaeota in Hydrothermal Sediment.</title>
        <authorList>
            <person name="Zhou Z."/>
            <person name="Liu Y."/>
            <person name="Xu W."/>
            <person name="Pan J."/>
            <person name="Luo Z.H."/>
            <person name="Li M."/>
        </authorList>
    </citation>
    <scope>NUCLEOTIDE SEQUENCE [LARGE SCALE GENOMIC DNA]</scope>
    <source>
        <strain evidence="3">SpSt-81</strain>
    </source>
</reference>
<accession>A0A7C3RMU4</accession>
<gene>
    <name evidence="3" type="ORF">ENW00_07875</name>
</gene>
<dbReference type="Gene3D" id="2.60.40.1220">
    <property type="match status" value="1"/>
</dbReference>
<dbReference type="Pfam" id="PF13860">
    <property type="entry name" value="FlgD_ig"/>
    <property type="match status" value="1"/>
</dbReference>
<sequence length="1036" mass="113433">MYRKVLFLTIFLFLIIDYTLAQTITWQSGYPKPLPGGSIELRWNAVSGATSYTIYRIEGDGNPYPSYTYFTVTSNVYTDTNTTDGVLYSYVVATKVSGTTYTSPIVSVKADRTKPSIENLSASPNPFSPDGDGFRDMVNISFYISEYATVTVTLMDSNNATYTLLDWNGRICPVPGTYNLEWDGYFGGSLAKEGIIIYTITAADYAGNVNTASSKLILDIPDVEVSNLIGTPNPFCSMLDPNKPFYKATYTKPFTDTYGNEFNRDPSFYLDQEGITIGSIALSFDIKPYTASLTNVKISVVDGNNNVVRTMAFENVTSPATFYWYGEKDLELVKEKPEDLTTWYYKIVGNPPGNYKVILEPIYTIIDSTSNTVINVPLKPLITNITLGEVIVVPEDITPPKVLSIYPSSGSLVSNISSVFAILDDGGGIGPDLEKSAIRVRDNIGRYVGGIQSHNGHDTIYWTFTSALTTGYYTIEVEPIDKKGNKGSLVTSSFIIDNSSPQFIDVEPKGAIIGTSEIRVNYKDEGSGLNLWDNYPYSPVGSYIELFTPNGNSQKILFNKDKTTSILAVADIPSSINMIDGIYNMGIYLIDKAGNSTFTTSTFLLDTTPPYVINSSLNSTTLNYTFTQIQVSVGDAGVGIDLSPVKTFVKISSASGTIIAGPEIAGTYTYTSTTPNNATLILNIPSGYNLTEGDYYLTIRLTDLLGNTFFNTSKITIDLSRPVIISVLPTGNVSKVEKIEVKYIDTGTGIDITKSGINLVTPIGNFPLAFDPTLSDKNLLVVPISSDILAQDGVYNMAITLYDMAGNYTITYTSFTLDMSKPYIESTYPTKNAILVLPPSQVSVVVKDNTTGIDTNIYKTYIKLRDPNGMEVGTYTYQISSDSRTATLTVNTTSYTWTKGIYTVILRATDNTGNSVDDTYTFTLNLEASSTASGDVIVTPSIFSPKKGLLRIDFQVQASFGNISEVKIDIYSMNGTLVKTIYSRTFTSVQAQDTVTWDGKDNLGRLVPNGYYLVKITIKESNGAIKYKFKGFVVVK</sequence>
<organism evidence="3">
    <name type="scientific">Dictyoglomus thermophilum</name>
    <dbReference type="NCBI Taxonomy" id="14"/>
    <lineage>
        <taxon>Bacteria</taxon>
        <taxon>Pseudomonadati</taxon>
        <taxon>Dictyoglomota</taxon>
        <taxon>Dictyoglomia</taxon>
        <taxon>Dictyoglomales</taxon>
        <taxon>Dictyoglomaceae</taxon>
        <taxon>Dictyoglomus</taxon>
    </lineage>
</organism>
<dbReference type="SUPFAM" id="SSF49265">
    <property type="entry name" value="Fibronectin type III"/>
    <property type="match status" value="1"/>
</dbReference>
<dbReference type="Gene3D" id="2.60.40.4070">
    <property type="match status" value="1"/>
</dbReference>
<dbReference type="InterPro" id="IPR014755">
    <property type="entry name" value="Cu-Rt/internalin_Ig-like"/>
</dbReference>
<dbReference type="EMBL" id="DTIN01000033">
    <property type="protein sequence ID" value="HFX14044.1"/>
    <property type="molecule type" value="Genomic_DNA"/>
</dbReference>
<name>A0A7C3RMU4_DICTH</name>
<evidence type="ECO:0000313" key="3">
    <source>
        <dbReference type="EMBL" id="HFX14044.1"/>
    </source>
</evidence>
<evidence type="ECO:0000256" key="1">
    <source>
        <dbReference type="ARBA" id="ARBA00022729"/>
    </source>
</evidence>
<dbReference type="AlphaFoldDB" id="A0A7C3RMU4"/>
<feature type="domain" description="FlgD/Vpr Ig-like" evidence="2">
    <location>
        <begin position="962"/>
        <end position="1018"/>
    </location>
</feature>
<comment type="caution">
    <text evidence="3">The sequence shown here is derived from an EMBL/GenBank/DDBJ whole genome shotgun (WGS) entry which is preliminary data.</text>
</comment>
<protein>
    <recommendedName>
        <fullName evidence="2">FlgD/Vpr Ig-like domain-containing protein</fullName>
    </recommendedName>
</protein>
<dbReference type="InterPro" id="IPR013783">
    <property type="entry name" value="Ig-like_fold"/>
</dbReference>
<evidence type="ECO:0000259" key="2">
    <source>
        <dbReference type="Pfam" id="PF13860"/>
    </source>
</evidence>
<keyword evidence="1" id="KW-0732">Signal</keyword>
<proteinExistence type="predicted"/>